<dbReference type="Proteomes" id="UP001470230">
    <property type="component" value="Unassembled WGS sequence"/>
</dbReference>
<evidence type="ECO:0000256" key="2">
    <source>
        <dbReference type="ARBA" id="ARBA00008873"/>
    </source>
</evidence>
<evidence type="ECO:0000256" key="5">
    <source>
        <dbReference type="ARBA" id="ARBA00022989"/>
    </source>
</evidence>
<evidence type="ECO:0000259" key="8">
    <source>
        <dbReference type="Pfam" id="PF01545"/>
    </source>
</evidence>
<dbReference type="PANTHER" id="PTHR45820">
    <property type="entry name" value="FI23527P1"/>
    <property type="match status" value="1"/>
</dbReference>
<keyword evidence="5 7" id="KW-1133">Transmembrane helix</keyword>
<sequence length="220" mass="25399">MMKCQELSKTMKKKKIRLNTKFLLSELIFGFIIKSLSLQSDSLNKLFNEVSLNKGLVGNKLSKKKASEKMTFGWERMEIHGRLCNAVLLMSLCFTTFGDSVEYFIYSKKIDHPFLFIIVGASGIVINIIGMIIFHDYKKSFNLTGVFIHIIWYFLSSICVIISASVIYFTNWKYRYYIDLAISAVIVIFLFYFSIVLIKQAAKVLIDCVPIDINLNHIRQ</sequence>
<evidence type="ECO:0000256" key="3">
    <source>
        <dbReference type="ARBA" id="ARBA00022692"/>
    </source>
</evidence>
<comment type="subcellular location">
    <subcellularLocation>
        <location evidence="1">Membrane</location>
        <topology evidence="1">Multi-pass membrane protein</topology>
    </subcellularLocation>
</comment>
<protein>
    <submittedName>
        <fullName evidence="9">Zinc resistance conferring protein</fullName>
    </submittedName>
</protein>
<evidence type="ECO:0000256" key="4">
    <source>
        <dbReference type="ARBA" id="ARBA00022833"/>
    </source>
</evidence>
<keyword evidence="10" id="KW-1185">Reference proteome</keyword>
<keyword evidence="4" id="KW-0862">Zinc</keyword>
<dbReference type="SUPFAM" id="SSF161111">
    <property type="entry name" value="Cation efflux protein transmembrane domain-like"/>
    <property type="match status" value="1"/>
</dbReference>
<evidence type="ECO:0000256" key="6">
    <source>
        <dbReference type="ARBA" id="ARBA00023136"/>
    </source>
</evidence>
<evidence type="ECO:0000256" key="1">
    <source>
        <dbReference type="ARBA" id="ARBA00004141"/>
    </source>
</evidence>
<feature type="domain" description="Cation efflux protein transmembrane" evidence="8">
    <location>
        <begin position="18"/>
        <end position="206"/>
    </location>
</feature>
<dbReference type="InterPro" id="IPR058533">
    <property type="entry name" value="Cation_efflux_TM"/>
</dbReference>
<feature type="transmembrane region" description="Helical" evidence="7">
    <location>
        <begin position="146"/>
        <end position="169"/>
    </location>
</feature>
<dbReference type="Gene3D" id="1.20.1510.10">
    <property type="entry name" value="Cation efflux protein transmembrane domain"/>
    <property type="match status" value="1"/>
</dbReference>
<dbReference type="Pfam" id="PF01545">
    <property type="entry name" value="Cation_efflux"/>
    <property type="match status" value="1"/>
</dbReference>
<dbReference type="NCBIfam" id="TIGR01297">
    <property type="entry name" value="CDF"/>
    <property type="match status" value="1"/>
</dbReference>
<dbReference type="EMBL" id="JAPFFF010000002">
    <property type="protein sequence ID" value="KAK8896482.1"/>
    <property type="molecule type" value="Genomic_DNA"/>
</dbReference>
<proteinExistence type="inferred from homology"/>
<comment type="similarity">
    <text evidence="2">Belongs to the cation diffusion facilitator (CDF) transporter (TC 2.A.4) family. SLC30A subfamily.</text>
</comment>
<dbReference type="PANTHER" id="PTHR45820:SF4">
    <property type="entry name" value="ZINC TRANSPORTER 63C, ISOFORM F"/>
    <property type="match status" value="1"/>
</dbReference>
<evidence type="ECO:0000256" key="7">
    <source>
        <dbReference type="SAM" id="Phobius"/>
    </source>
</evidence>
<comment type="caution">
    <text evidence="9">The sequence shown here is derived from an EMBL/GenBank/DDBJ whole genome shotgun (WGS) entry which is preliminary data.</text>
</comment>
<organism evidence="9 10">
    <name type="scientific">Tritrichomonas musculus</name>
    <dbReference type="NCBI Taxonomy" id="1915356"/>
    <lineage>
        <taxon>Eukaryota</taxon>
        <taxon>Metamonada</taxon>
        <taxon>Parabasalia</taxon>
        <taxon>Tritrichomonadida</taxon>
        <taxon>Tritrichomonadidae</taxon>
        <taxon>Tritrichomonas</taxon>
    </lineage>
</organism>
<name>A0ABR2KZD9_9EUKA</name>
<feature type="transmembrane region" description="Helical" evidence="7">
    <location>
        <begin position="176"/>
        <end position="198"/>
    </location>
</feature>
<feature type="transmembrane region" description="Helical" evidence="7">
    <location>
        <begin position="86"/>
        <end position="106"/>
    </location>
</feature>
<evidence type="ECO:0000313" key="9">
    <source>
        <dbReference type="EMBL" id="KAK8896482.1"/>
    </source>
</evidence>
<evidence type="ECO:0000313" key="10">
    <source>
        <dbReference type="Proteomes" id="UP001470230"/>
    </source>
</evidence>
<feature type="transmembrane region" description="Helical" evidence="7">
    <location>
        <begin position="113"/>
        <end position="134"/>
    </location>
</feature>
<gene>
    <name evidence="9" type="ORF">M9Y10_014382</name>
</gene>
<keyword evidence="6 7" id="KW-0472">Membrane</keyword>
<dbReference type="InterPro" id="IPR002524">
    <property type="entry name" value="Cation_efflux"/>
</dbReference>
<keyword evidence="3 7" id="KW-0812">Transmembrane</keyword>
<dbReference type="InterPro" id="IPR027469">
    <property type="entry name" value="Cation_efflux_TMD_sf"/>
</dbReference>
<accession>A0ABR2KZD9</accession>
<reference evidence="9 10" key="1">
    <citation type="submission" date="2024-04" db="EMBL/GenBank/DDBJ databases">
        <title>Tritrichomonas musculus Genome.</title>
        <authorList>
            <person name="Alves-Ferreira E."/>
            <person name="Grigg M."/>
            <person name="Lorenzi H."/>
            <person name="Galac M."/>
        </authorList>
    </citation>
    <scope>NUCLEOTIDE SEQUENCE [LARGE SCALE GENOMIC DNA]</scope>
    <source>
        <strain evidence="9 10">EAF2021</strain>
    </source>
</reference>